<dbReference type="AlphaFoldDB" id="A0A8J4PZZ9"/>
<evidence type="ECO:0000259" key="3">
    <source>
        <dbReference type="Pfam" id="PF01370"/>
    </source>
</evidence>
<dbReference type="PANTHER" id="PTHR10366:SF564">
    <property type="entry name" value="STEROL-4-ALPHA-CARBOXYLATE 3-DEHYDROGENASE, DECARBOXYLATING"/>
    <property type="match status" value="1"/>
</dbReference>
<name>A0A8J4PZZ9_9MYCE</name>
<keyword evidence="5" id="KW-1185">Reference proteome</keyword>
<reference evidence="4" key="1">
    <citation type="submission" date="2020-01" db="EMBL/GenBank/DDBJ databases">
        <title>Development of genomics and gene disruption for Polysphondylium violaceum indicates a role for the polyketide synthase stlB in stalk morphogenesis.</title>
        <authorList>
            <person name="Narita B."/>
            <person name="Kawabe Y."/>
            <person name="Kin K."/>
            <person name="Saito T."/>
            <person name="Gibbs R."/>
            <person name="Kuspa A."/>
            <person name="Muzny D."/>
            <person name="Queller D."/>
            <person name="Richards S."/>
            <person name="Strassman J."/>
            <person name="Sucgang R."/>
            <person name="Worley K."/>
            <person name="Schaap P."/>
        </authorList>
    </citation>
    <scope>NUCLEOTIDE SEQUENCE</scope>
    <source>
        <strain evidence="4">QSvi11</strain>
    </source>
</reference>
<evidence type="ECO:0000256" key="2">
    <source>
        <dbReference type="ARBA" id="ARBA00023445"/>
    </source>
</evidence>
<sequence>MNNSDKVVVVTGASGYIGAHIVKQLLEKGYKVRACVRDPNSERVQFLKEFATSDALSLVKADLLEADFNAIFDGCYAVIHTATPYIHTTADPENDLLKPAVQGTLSVLEAASKTTSIRRVVVTSSGGAIIDSSSPTGVEKEEYSESDWNTVSSLTLNPYFYSKVQAEKAAWQFHEENKNNSTGNQFELSVINPGFTIGPALSPILNTSQNLVIRLITQAQMPFPTMVGMADVRDVAKAHVLSMESDKSNNQRYWICQRTVSWPEFPKIFQDQCPNYKFNINLNPPQVNKVWRLDNSKVKDQLGLEFISIEQSAKDMVDHLVCNKLISL</sequence>
<dbReference type="Gene3D" id="3.40.50.720">
    <property type="entry name" value="NAD(P)-binding Rossmann-like Domain"/>
    <property type="match status" value="1"/>
</dbReference>
<comment type="caution">
    <text evidence="4">The sequence shown here is derived from an EMBL/GenBank/DDBJ whole genome shotgun (WGS) entry which is preliminary data.</text>
</comment>
<protein>
    <recommendedName>
        <fullName evidence="3">NAD-dependent epimerase/dehydratase domain-containing protein</fullName>
    </recommendedName>
</protein>
<dbReference type="GO" id="GO:0016616">
    <property type="term" value="F:oxidoreductase activity, acting on the CH-OH group of donors, NAD or NADP as acceptor"/>
    <property type="evidence" value="ECO:0007669"/>
    <property type="project" value="TreeGrafter"/>
</dbReference>
<dbReference type="PANTHER" id="PTHR10366">
    <property type="entry name" value="NAD DEPENDENT EPIMERASE/DEHYDRATASE"/>
    <property type="match status" value="1"/>
</dbReference>
<dbReference type="InterPro" id="IPR036291">
    <property type="entry name" value="NAD(P)-bd_dom_sf"/>
</dbReference>
<keyword evidence="1" id="KW-0560">Oxidoreductase</keyword>
<gene>
    <name evidence="4" type="ORF">CYY_002003</name>
</gene>
<dbReference type="InterPro" id="IPR001509">
    <property type="entry name" value="Epimerase_deHydtase"/>
</dbReference>
<accession>A0A8J4PZZ9</accession>
<dbReference type="InterPro" id="IPR050425">
    <property type="entry name" value="NAD(P)_dehydrat-like"/>
</dbReference>
<evidence type="ECO:0000313" key="5">
    <source>
        <dbReference type="Proteomes" id="UP000695562"/>
    </source>
</evidence>
<dbReference type="Pfam" id="PF01370">
    <property type="entry name" value="Epimerase"/>
    <property type="match status" value="1"/>
</dbReference>
<dbReference type="FunFam" id="3.40.50.720:FF:000085">
    <property type="entry name" value="Dihydroflavonol reductase"/>
    <property type="match status" value="1"/>
</dbReference>
<comment type="similarity">
    <text evidence="2">Belongs to the NAD(P)-dependent epimerase/dehydratase family. Dihydroflavonol-4-reductase subfamily.</text>
</comment>
<evidence type="ECO:0000256" key="1">
    <source>
        <dbReference type="ARBA" id="ARBA00023002"/>
    </source>
</evidence>
<dbReference type="SUPFAM" id="SSF51735">
    <property type="entry name" value="NAD(P)-binding Rossmann-fold domains"/>
    <property type="match status" value="1"/>
</dbReference>
<proteinExistence type="inferred from homology"/>
<organism evidence="4 5">
    <name type="scientific">Polysphondylium violaceum</name>
    <dbReference type="NCBI Taxonomy" id="133409"/>
    <lineage>
        <taxon>Eukaryota</taxon>
        <taxon>Amoebozoa</taxon>
        <taxon>Evosea</taxon>
        <taxon>Eumycetozoa</taxon>
        <taxon>Dictyostelia</taxon>
        <taxon>Dictyosteliales</taxon>
        <taxon>Dictyosteliaceae</taxon>
        <taxon>Polysphondylium</taxon>
    </lineage>
</organism>
<dbReference type="Proteomes" id="UP000695562">
    <property type="component" value="Unassembled WGS sequence"/>
</dbReference>
<dbReference type="OrthoDB" id="18155at2759"/>
<feature type="domain" description="NAD-dependent epimerase/dehydratase" evidence="3">
    <location>
        <begin position="8"/>
        <end position="253"/>
    </location>
</feature>
<evidence type="ECO:0000313" key="4">
    <source>
        <dbReference type="EMBL" id="KAF2076690.1"/>
    </source>
</evidence>
<dbReference type="EMBL" id="AJWJ01000052">
    <property type="protein sequence ID" value="KAF2076690.1"/>
    <property type="molecule type" value="Genomic_DNA"/>
</dbReference>